<dbReference type="EMBL" id="ML993607">
    <property type="protein sequence ID" value="KAF2163747.1"/>
    <property type="molecule type" value="Genomic_DNA"/>
</dbReference>
<dbReference type="GeneID" id="54561157"/>
<dbReference type="GO" id="GO:0003755">
    <property type="term" value="F:peptidyl-prolyl cis-trans isomerase activity"/>
    <property type="evidence" value="ECO:0007669"/>
    <property type="project" value="UniProtKB-KW"/>
</dbReference>
<dbReference type="GO" id="GO:0061630">
    <property type="term" value="F:ubiquitin protein ligase activity"/>
    <property type="evidence" value="ECO:0007669"/>
    <property type="project" value="TreeGrafter"/>
</dbReference>
<dbReference type="GO" id="GO:0016567">
    <property type="term" value="P:protein ubiquitination"/>
    <property type="evidence" value="ECO:0007669"/>
    <property type="project" value="InterPro"/>
</dbReference>
<dbReference type="GO" id="GO:0008270">
    <property type="term" value="F:zinc ion binding"/>
    <property type="evidence" value="ECO:0007669"/>
    <property type="project" value="UniProtKB-KW"/>
</dbReference>
<accession>A0A6A6C987</accession>
<name>A0A6A6C987_ZASCE</name>
<organism evidence="9 10">
    <name type="scientific">Zasmidium cellare ATCC 36951</name>
    <dbReference type="NCBI Taxonomy" id="1080233"/>
    <lineage>
        <taxon>Eukaryota</taxon>
        <taxon>Fungi</taxon>
        <taxon>Dikarya</taxon>
        <taxon>Ascomycota</taxon>
        <taxon>Pezizomycotina</taxon>
        <taxon>Dothideomycetes</taxon>
        <taxon>Dothideomycetidae</taxon>
        <taxon>Mycosphaerellales</taxon>
        <taxon>Mycosphaerellaceae</taxon>
        <taxon>Zasmidium</taxon>
    </lineage>
</organism>
<feature type="region of interest" description="Disordered" evidence="7">
    <location>
        <begin position="311"/>
        <end position="342"/>
    </location>
</feature>
<evidence type="ECO:0000256" key="3">
    <source>
        <dbReference type="ARBA" id="ARBA00022771"/>
    </source>
</evidence>
<evidence type="ECO:0000256" key="6">
    <source>
        <dbReference type="PROSITE-ProRule" id="PRU00175"/>
    </source>
</evidence>
<dbReference type="RefSeq" id="XP_033664636.1">
    <property type="nucleotide sequence ID" value="XM_033807885.1"/>
</dbReference>
<evidence type="ECO:0000256" key="1">
    <source>
        <dbReference type="ARBA" id="ARBA00013194"/>
    </source>
</evidence>
<reference evidence="9" key="1">
    <citation type="journal article" date="2020" name="Stud. Mycol.">
        <title>101 Dothideomycetes genomes: a test case for predicting lifestyles and emergence of pathogens.</title>
        <authorList>
            <person name="Haridas S."/>
            <person name="Albert R."/>
            <person name="Binder M."/>
            <person name="Bloem J."/>
            <person name="Labutti K."/>
            <person name="Salamov A."/>
            <person name="Andreopoulos B."/>
            <person name="Baker S."/>
            <person name="Barry K."/>
            <person name="Bills G."/>
            <person name="Bluhm B."/>
            <person name="Cannon C."/>
            <person name="Castanera R."/>
            <person name="Culley D."/>
            <person name="Daum C."/>
            <person name="Ezra D."/>
            <person name="Gonzalez J."/>
            <person name="Henrissat B."/>
            <person name="Kuo A."/>
            <person name="Liang C."/>
            <person name="Lipzen A."/>
            <person name="Lutzoni F."/>
            <person name="Magnuson J."/>
            <person name="Mondo S."/>
            <person name="Nolan M."/>
            <person name="Ohm R."/>
            <person name="Pangilinan J."/>
            <person name="Park H.-J."/>
            <person name="Ramirez L."/>
            <person name="Alfaro M."/>
            <person name="Sun H."/>
            <person name="Tritt A."/>
            <person name="Yoshinaga Y."/>
            <person name="Zwiers L.-H."/>
            <person name="Turgeon B."/>
            <person name="Goodwin S."/>
            <person name="Spatafora J."/>
            <person name="Crous P."/>
            <person name="Grigoriev I."/>
        </authorList>
    </citation>
    <scope>NUCLEOTIDE SEQUENCE</scope>
    <source>
        <strain evidence="9">ATCC 36951</strain>
    </source>
</reference>
<dbReference type="InterPro" id="IPR050731">
    <property type="entry name" value="HRD1_E3_ubiq-ligases"/>
</dbReference>
<dbReference type="SUPFAM" id="SSF57850">
    <property type="entry name" value="RING/U-box"/>
    <property type="match status" value="1"/>
</dbReference>
<keyword evidence="4" id="KW-0862">Zinc</keyword>
<keyword evidence="5" id="KW-0697">Rotamase</keyword>
<dbReference type="PANTHER" id="PTHR22763">
    <property type="entry name" value="RING ZINC FINGER PROTEIN"/>
    <property type="match status" value="1"/>
</dbReference>
<feature type="domain" description="RING-type" evidence="8">
    <location>
        <begin position="31"/>
        <end position="71"/>
    </location>
</feature>
<dbReference type="InterPro" id="IPR013083">
    <property type="entry name" value="Znf_RING/FYVE/PHD"/>
</dbReference>
<dbReference type="InterPro" id="IPR001841">
    <property type="entry name" value="Znf_RING"/>
</dbReference>
<evidence type="ECO:0000313" key="10">
    <source>
        <dbReference type="Proteomes" id="UP000799537"/>
    </source>
</evidence>
<dbReference type="AlphaFoldDB" id="A0A6A6C987"/>
<evidence type="ECO:0000256" key="2">
    <source>
        <dbReference type="ARBA" id="ARBA00022723"/>
    </source>
</evidence>
<dbReference type="EC" id="5.2.1.8" evidence="1"/>
<keyword evidence="10" id="KW-1185">Reference proteome</keyword>
<proteinExistence type="predicted"/>
<gene>
    <name evidence="9" type="ORF">M409DRAFT_25931</name>
</gene>
<dbReference type="PROSITE" id="PS50089">
    <property type="entry name" value="ZF_RING_2"/>
    <property type="match status" value="1"/>
</dbReference>
<dbReference type="SMART" id="SM00504">
    <property type="entry name" value="Ubox"/>
    <property type="match status" value="1"/>
</dbReference>
<dbReference type="Gene3D" id="3.30.40.10">
    <property type="entry name" value="Zinc/RING finger domain, C3HC4 (zinc finger)"/>
    <property type="match status" value="1"/>
</dbReference>
<dbReference type="GO" id="GO:0043161">
    <property type="term" value="P:proteasome-mediated ubiquitin-dependent protein catabolic process"/>
    <property type="evidence" value="ECO:0007669"/>
    <property type="project" value="TreeGrafter"/>
</dbReference>
<evidence type="ECO:0000256" key="4">
    <source>
        <dbReference type="ARBA" id="ARBA00022833"/>
    </source>
</evidence>
<dbReference type="SMART" id="SM00184">
    <property type="entry name" value="RING"/>
    <property type="match status" value="1"/>
</dbReference>
<dbReference type="OrthoDB" id="3646777at2759"/>
<protein>
    <recommendedName>
        <fullName evidence="1">peptidylprolyl isomerase</fullName>
        <ecNumber evidence="1">5.2.1.8</ecNumber>
    </recommendedName>
</protein>
<dbReference type="Pfam" id="PF13639">
    <property type="entry name" value="zf-RING_2"/>
    <property type="match status" value="1"/>
</dbReference>
<evidence type="ECO:0000256" key="7">
    <source>
        <dbReference type="SAM" id="MobiDB-lite"/>
    </source>
</evidence>
<evidence type="ECO:0000256" key="5">
    <source>
        <dbReference type="ARBA" id="ARBA00023110"/>
    </source>
</evidence>
<keyword evidence="2" id="KW-0479">Metal-binding</keyword>
<dbReference type="InterPro" id="IPR003613">
    <property type="entry name" value="Ubox_domain"/>
</dbReference>
<dbReference type="GO" id="GO:0012505">
    <property type="term" value="C:endomembrane system"/>
    <property type="evidence" value="ECO:0007669"/>
    <property type="project" value="TreeGrafter"/>
</dbReference>
<keyword evidence="5" id="KW-0413">Isomerase</keyword>
<keyword evidence="3 6" id="KW-0863">Zinc-finger</keyword>
<dbReference type="Proteomes" id="UP000799537">
    <property type="component" value="Unassembled WGS sequence"/>
</dbReference>
<sequence>MFRTIRTIVLTRTEFLDTVEPAETTTEDQDCPICYNPFTDPVKFPCSHIFDRECATEWLQGFGVNTCPKCRAPLFGLPLEEVEPPEDQEDGEQLQDGWLEPGSEEQLAGLRDGLQRSGLQESRSDQATVLTTFGFDQFSESMIYDASVDVAVWLTRDSGQLESGEMFILRSDGGEPDIVRGLATLHVNDILLTRMVALGHLIPALAAGSNVPFSRKNFVNWSAMIMFLRSKLDSMDGQLVDIGDLAAQLYAKLHSSVSPPGWYALQTPFLTPHEEMDGPKVDGLNVDKVELDTIIAYVCYFVWREQQTRDEEKQLAEAQEQGGKGAGQTGRPSAMDPRCQQM</sequence>
<evidence type="ECO:0000259" key="8">
    <source>
        <dbReference type="PROSITE" id="PS50089"/>
    </source>
</evidence>
<evidence type="ECO:0000313" key="9">
    <source>
        <dbReference type="EMBL" id="KAF2163747.1"/>
    </source>
</evidence>